<dbReference type="AlphaFoldDB" id="B3PKZ0"/>
<name>B3PKZ0_CELJU</name>
<dbReference type="HOGENOM" id="CLU_3181659_0_0_6"/>
<evidence type="ECO:0000313" key="1">
    <source>
        <dbReference type="EMBL" id="ACE85587.1"/>
    </source>
</evidence>
<accession>B3PKZ0</accession>
<dbReference type="EMBL" id="CP000934">
    <property type="protein sequence ID" value="ACE85587.1"/>
    <property type="molecule type" value="Genomic_DNA"/>
</dbReference>
<dbReference type="KEGG" id="cja:CJA_2503"/>
<protein>
    <submittedName>
        <fullName evidence="1">Uncharacterized protein</fullName>
    </submittedName>
</protein>
<gene>
    <name evidence="1" type="ordered locus">CJA_2503</name>
</gene>
<proteinExistence type="predicted"/>
<keyword evidence="2" id="KW-1185">Reference proteome</keyword>
<organism evidence="1 2">
    <name type="scientific">Cellvibrio japonicus (strain Ueda107)</name>
    <name type="common">Pseudomonas fluorescens subsp. cellulosa</name>
    <dbReference type="NCBI Taxonomy" id="498211"/>
    <lineage>
        <taxon>Bacteria</taxon>
        <taxon>Pseudomonadati</taxon>
        <taxon>Pseudomonadota</taxon>
        <taxon>Gammaproteobacteria</taxon>
        <taxon>Cellvibrionales</taxon>
        <taxon>Cellvibrionaceae</taxon>
        <taxon>Cellvibrio</taxon>
    </lineage>
</organism>
<dbReference type="Proteomes" id="UP000001036">
    <property type="component" value="Chromosome"/>
</dbReference>
<sequence length="46" mass="5540">MYSHLRDIELLHVDIQVIQHYQNQNPCKSTFPLHLLLYIDSQKIFS</sequence>
<reference evidence="1 2" key="1">
    <citation type="journal article" date="2008" name="J. Bacteriol.">
        <title>Insights into plant cell wall degradation from the genome sequence of the soil bacterium Cellvibrio japonicus.</title>
        <authorList>
            <person name="Deboy R.T."/>
            <person name="Mongodin E.F."/>
            <person name="Fouts D.E."/>
            <person name="Tailford L.E."/>
            <person name="Khouri H."/>
            <person name="Emerson J.B."/>
            <person name="Mohamoud Y."/>
            <person name="Watkins K."/>
            <person name="Henrissat B."/>
            <person name="Gilbert H.J."/>
            <person name="Nelson K.E."/>
        </authorList>
    </citation>
    <scope>NUCLEOTIDE SEQUENCE [LARGE SCALE GENOMIC DNA]</scope>
    <source>
        <strain evidence="1 2">Ueda107</strain>
    </source>
</reference>
<evidence type="ECO:0000313" key="2">
    <source>
        <dbReference type="Proteomes" id="UP000001036"/>
    </source>
</evidence>